<dbReference type="CDD" id="cd00063">
    <property type="entry name" value="FN3"/>
    <property type="match status" value="1"/>
</dbReference>
<protein>
    <recommendedName>
        <fullName evidence="6">Fibronectin type-III domain-containing protein</fullName>
    </recommendedName>
</protein>
<dbReference type="EMBL" id="MFGB01000022">
    <property type="protein sequence ID" value="OGF25292.1"/>
    <property type="molecule type" value="Genomic_DNA"/>
</dbReference>
<feature type="domain" description="Fibronectin type-III" evidence="2">
    <location>
        <begin position="538"/>
        <end position="631"/>
    </location>
</feature>
<dbReference type="CDD" id="cd14256">
    <property type="entry name" value="Dockerin_I"/>
    <property type="match status" value="1"/>
</dbReference>
<dbReference type="Gene3D" id="2.60.40.680">
    <property type="match status" value="1"/>
</dbReference>
<comment type="caution">
    <text evidence="4">The sequence shown here is derived from an EMBL/GenBank/DDBJ whole genome shotgun (WGS) entry which is preliminary data.</text>
</comment>
<evidence type="ECO:0000313" key="5">
    <source>
        <dbReference type="Proteomes" id="UP000178367"/>
    </source>
</evidence>
<dbReference type="GO" id="GO:0030246">
    <property type="term" value="F:carbohydrate binding"/>
    <property type="evidence" value="ECO:0007669"/>
    <property type="project" value="InterPro"/>
</dbReference>
<dbReference type="Pfam" id="PF00404">
    <property type="entry name" value="Dockerin_1"/>
    <property type="match status" value="1"/>
</dbReference>
<dbReference type="SUPFAM" id="SSF49384">
    <property type="entry name" value="Carbohydrate-binding domain"/>
    <property type="match status" value="1"/>
</dbReference>
<evidence type="ECO:0000313" key="4">
    <source>
        <dbReference type="EMBL" id="OGF25292.1"/>
    </source>
</evidence>
<dbReference type="STRING" id="1797994.A2227_07900"/>
<name>A0A1F5SFB1_9BACT</name>
<sequence>MKKTKHLAILAILTLTFVSAPLRTGAVLIGNASGATLNITPADASYDVNDNFTVSISVNTRGQKVVTVAAYLFYDNTSFLATSIDTTGTVFNTALFESLIDQNAGTIRITVGKQSPGVNSNNALVAKVYFTAIGPAAPVADNIVFDFSAGGTADSNVIKDDGLGTDILSGVYGARYSVTPADMTPPTLTQVTAVPSSKNTRPSYTFNSTEAGTISYAGDCSSATANATAGSNKITFNALSDGVHDNCTITVTDANNNRSQPLTVSPFTIDTVAPILAEITPVPDTNNSGIVTYAFSSTEAGVISYGGNCRSTSMTNAVTGENIITFDLLPDRDHTNCTIKVTDAAGNQSLPLAVNPFLVDTKAPILSQVTPVPPATGNTRPGYTFRSSEAGTISYAGDCTSLTVNALSGNNTVFFDTLPDGIHDNCVIYVTDTVGHRSEPLLVNAFAIDTAAPVLAEVSPVPPLTNVNKPVYVFNSAEAGKITYAGDCSSPTTQAIAGDNRIVMNPLSDGIHGNCTITVTDAAGNRSAPLSVSPFTTSTGALSLSNISVSRTINTAIITWNTDRNTSSRVEYGPTASYGSNTAEDPNLVTAHSVELFGLTGNTVYHFRVRSRDAAGNEIVSGDQIFRTGSVADLNADGFVNIIDVGIMMSYWNSSEPAADLNQDGTVNSIDAGILLSDWSV</sequence>
<feature type="signal peptide" evidence="1">
    <location>
        <begin position="1"/>
        <end position="20"/>
    </location>
</feature>
<dbReference type="InterPro" id="IPR016134">
    <property type="entry name" value="Dockerin_dom"/>
</dbReference>
<dbReference type="InterPro" id="IPR008965">
    <property type="entry name" value="CBM2/CBM3_carb-bd_dom_sf"/>
</dbReference>
<dbReference type="Gene3D" id="2.60.40.10">
    <property type="entry name" value="Immunoglobulins"/>
    <property type="match status" value="1"/>
</dbReference>
<dbReference type="SUPFAM" id="SSF63446">
    <property type="entry name" value="Type I dockerin domain"/>
    <property type="match status" value="1"/>
</dbReference>
<dbReference type="InterPro" id="IPR013783">
    <property type="entry name" value="Ig-like_fold"/>
</dbReference>
<dbReference type="SUPFAM" id="SSF49363">
    <property type="entry name" value="Purple acid phosphatase, N-terminal domain"/>
    <property type="match status" value="1"/>
</dbReference>
<dbReference type="Proteomes" id="UP000178367">
    <property type="component" value="Unassembled WGS sequence"/>
</dbReference>
<dbReference type="PROSITE" id="PS51766">
    <property type="entry name" value="DOCKERIN"/>
    <property type="match status" value="1"/>
</dbReference>
<dbReference type="PROSITE" id="PS00018">
    <property type="entry name" value="EF_HAND_1"/>
    <property type="match status" value="1"/>
</dbReference>
<feature type="chain" id="PRO_5009521191" description="Fibronectin type-III domain-containing protein" evidence="1">
    <location>
        <begin position="21"/>
        <end position="681"/>
    </location>
</feature>
<dbReference type="GO" id="GO:0046872">
    <property type="term" value="F:metal ion binding"/>
    <property type="evidence" value="ECO:0007669"/>
    <property type="project" value="InterPro"/>
</dbReference>
<dbReference type="GO" id="GO:0000272">
    <property type="term" value="P:polysaccharide catabolic process"/>
    <property type="evidence" value="ECO:0007669"/>
    <property type="project" value="InterPro"/>
</dbReference>
<dbReference type="GO" id="GO:0004553">
    <property type="term" value="F:hydrolase activity, hydrolyzing O-glycosyl compounds"/>
    <property type="evidence" value="ECO:0007669"/>
    <property type="project" value="InterPro"/>
</dbReference>
<gene>
    <name evidence="4" type="ORF">A2227_07900</name>
</gene>
<dbReference type="Gene3D" id="1.10.1330.10">
    <property type="entry name" value="Dockerin domain"/>
    <property type="match status" value="1"/>
</dbReference>
<accession>A0A1F5SFB1</accession>
<dbReference type="InterPro" id="IPR036439">
    <property type="entry name" value="Dockerin_dom_sf"/>
</dbReference>
<dbReference type="GO" id="GO:0003993">
    <property type="term" value="F:acid phosphatase activity"/>
    <property type="evidence" value="ECO:0007669"/>
    <property type="project" value="InterPro"/>
</dbReference>
<dbReference type="InterPro" id="IPR003961">
    <property type="entry name" value="FN3_dom"/>
</dbReference>
<evidence type="ECO:0000256" key="1">
    <source>
        <dbReference type="SAM" id="SignalP"/>
    </source>
</evidence>
<dbReference type="InterPro" id="IPR002105">
    <property type="entry name" value="Dockerin_1_rpt"/>
</dbReference>
<organism evidence="4 5">
    <name type="scientific">Candidatus Falkowbacteria bacterium RIFOXYA2_FULL_47_19</name>
    <dbReference type="NCBI Taxonomy" id="1797994"/>
    <lineage>
        <taxon>Bacteria</taxon>
        <taxon>Candidatus Falkowiibacteriota</taxon>
    </lineage>
</organism>
<dbReference type="PROSITE" id="PS50853">
    <property type="entry name" value="FN3"/>
    <property type="match status" value="1"/>
</dbReference>
<reference evidence="4 5" key="1">
    <citation type="journal article" date="2016" name="Nat. Commun.">
        <title>Thousands of microbial genomes shed light on interconnected biogeochemical processes in an aquifer system.</title>
        <authorList>
            <person name="Anantharaman K."/>
            <person name="Brown C.T."/>
            <person name="Hug L.A."/>
            <person name="Sharon I."/>
            <person name="Castelle C.J."/>
            <person name="Probst A.J."/>
            <person name="Thomas B.C."/>
            <person name="Singh A."/>
            <person name="Wilkins M.J."/>
            <person name="Karaoz U."/>
            <person name="Brodie E.L."/>
            <person name="Williams K.H."/>
            <person name="Hubbard S.S."/>
            <person name="Banfield J.F."/>
        </authorList>
    </citation>
    <scope>NUCLEOTIDE SEQUENCE [LARGE SCALE GENOMIC DNA]</scope>
</reference>
<evidence type="ECO:0000259" key="3">
    <source>
        <dbReference type="PROSITE" id="PS51766"/>
    </source>
</evidence>
<dbReference type="SMART" id="SM00060">
    <property type="entry name" value="FN3"/>
    <property type="match status" value="1"/>
</dbReference>
<dbReference type="InterPro" id="IPR008963">
    <property type="entry name" value="Purple_acid_Pase-like_N"/>
</dbReference>
<proteinExistence type="predicted"/>
<evidence type="ECO:0008006" key="6">
    <source>
        <dbReference type="Google" id="ProtNLM"/>
    </source>
</evidence>
<feature type="domain" description="Dockerin" evidence="3">
    <location>
        <begin position="627"/>
        <end position="681"/>
    </location>
</feature>
<dbReference type="AlphaFoldDB" id="A0A1F5SFB1"/>
<dbReference type="InterPro" id="IPR018247">
    <property type="entry name" value="EF_Hand_1_Ca_BS"/>
</dbReference>
<evidence type="ECO:0000259" key="2">
    <source>
        <dbReference type="PROSITE" id="PS50853"/>
    </source>
</evidence>
<keyword evidence="1" id="KW-0732">Signal</keyword>